<dbReference type="AlphaFoldDB" id="A0A1H0T589"/>
<sequence length="402" mass="40394">MTAPISRKGPQTGPDAARATETRPAEAPAARPSPEALAAPAGLARRAPQADGGVAGRARTAALPQRPAVARQAASPMGTPVAAQRKAASSAADGTRLLAALLQDLSMPGHQEAAHGEAIRHGQAALAGLGRSLPSDLAGARRGAEQAALAFGALHGTGRMPDTAVEALLDGAASRRAEAMVGAMATLPPLPFEPIDERAIVPDAVVHAMNALEPTSGTALREQARSLQEDITTPGSDGNVLAAQIALGAVGRSASAEAGRHVGAALVLRLQASTLSVPDLGVLREAVSSGAARGQAALAKVMETAVAAPLFMAEPAAVDSAARAPSPVQGMLTRRAAQSVGRSSAAMVELARSVSDFASLPQARALADDAPERSALQRSARTVGQSIGAFQAIASMMRPVVG</sequence>
<dbReference type="RefSeq" id="WP_092834894.1">
    <property type="nucleotide sequence ID" value="NZ_FNJL01000014.1"/>
</dbReference>
<gene>
    <name evidence="2" type="ORF">SAMN04489708_11428</name>
</gene>
<reference evidence="3" key="1">
    <citation type="submission" date="2016-10" db="EMBL/GenBank/DDBJ databases">
        <authorList>
            <person name="Varghese N."/>
            <person name="Submissions S."/>
        </authorList>
    </citation>
    <scope>NUCLEOTIDE SEQUENCE [LARGE SCALE GENOMIC DNA]</scope>
    <source>
        <strain evidence="3">DSM 17101</strain>
    </source>
</reference>
<feature type="compositionally biased region" description="Low complexity" evidence="1">
    <location>
        <begin position="25"/>
        <end position="50"/>
    </location>
</feature>
<dbReference type="Proteomes" id="UP000199317">
    <property type="component" value="Unassembled WGS sequence"/>
</dbReference>
<accession>A0A1H0T589</accession>
<dbReference type="OrthoDB" id="8820740at2"/>
<feature type="region of interest" description="Disordered" evidence="1">
    <location>
        <begin position="1"/>
        <end position="88"/>
    </location>
</feature>
<name>A0A1H0T589_9BURK</name>
<keyword evidence="3" id="KW-1185">Reference proteome</keyword>
<evidence type="ECO:0000256" key="1">
    <source>
        <dbReference type="SAM" id="MobiDB-lite"/>
    </source>
</evidence>
<organism evidence="2 3">
    <name type="scientific">Paracidovorax cattleyae</name>
    <dbReference type="NCBI Taxonomy" id="80868"/>
    <lineage>
        <taxon>Bacteria</taxon>
        <taxon>Pseudomonadati</taxon>
        <taxon>Pseudomonadota</taxon>
        <taxon>Betaproteobacteria</taxon>
        <taxon>Burkholderiales</taxon>
        <taxon>Comamonadaceae</taxon>
        <taxon>Paracidovorax</taxon>
    </lineage>
</organism>
<evidence type="ECO:0000313" key="2">
    <source>
        <dbReference type="EMBL" id="SDP49203.1"/>
    </source>
</evidence>
<protein>
    <submittedName>
        <fullName evidence="2">Uncharacterized protein</fullName>
    </submittedName>
</protein>
<evidence type="ECO:0000313" key="3">
    <source>
        <dbReference type="Proteomes" id="UP000199317"/>
    </source>
</evidence>
<proteinExistence type="predicted"/>
<dbReference type="EMBL" id="FNJL01000014">
    <property type="protein sequence ID" value="SDP49203.1"/>
    <property type="molecule type" value="Genomic_DNA"/>
</dbReference>